<dbReference type="PRINTS" id="PR02108">
    <property type="entry name" value="MRGPCRFAMILY"/>
</dbReference>
<dbReference type="PROSITE" id="PS00237">
    <property type="entry name" value="G_PROTEIN_RECEP_F1_1"/>
    <property type="match status" value="1"/>
</dbReference>
<dbReference type="InterPro" id="IPR000276">
    <property type="entry name" value="GPCR_Rhodpsn"/>
</dbReference>
<dbReference type="Gene3D" id="1.20.1070.10">
    <property type="entry name" value="Rhodopsin 7-helix transmembrane proteins"/>
    <property type="match status" value="1"/>
</dbReference>
<evidence type="ECO:0000313" key="14">
    <source>
        <dbReference type="Proteomes" id="UP000694421"/>
    </source>
</evidence>
<evidence type="ECO:0000313" key="13">
    <source>
        <dbReference type="Ensembl" id="ENSSMRP00000008580.1"/>
    </source>
</evidence>
<dbReference type="PANTHER" id="PTHR11334">
    <property type="entry name" value="MAS-RELATED G-PROTEIN COUPLED RECEPTOR"/>
    <property type="match status" value="1"/>
</dbReference>
<evidence type="ECO:0000256" key="8">
    <source>
        <dbReference type="ARBA" id="ARBA00023224"/>
    </source>
</evidence>
<keyword evidence="8 10" id="KW-0807">Transducer</keyword>
<feature type="transmembrane region" description="Helical" evidence="11">
    <location>
        <begin position="219"/>
        <end position="250"/>
    </location>
</feature>
<dbReference type="PRINTS" id="PR00237">
    <property type="entry name" value="GPCRRHODOPSN"/>
</dbReference>
<organism evidence="13 14">
    <name type="scientific">Salvator merianae</name>
    <name type="common">Argentine black and white tegu</name>
    <name type="synonym">Tupinambis merianae</name>
    <dbReference type="NCBI Taxonomy" id="96440"/>
    <lineage>
        <taxon>Eukaryota</taxon>
        <taxon>Metazoa</taxon>
        <taxon>Chordata</taxon>
        <taxon>Craniata</taxon>
        <taxon>Vertebrata</taxon>
        <taxon>Euteleostomi</taxon>
        <taxon>Lepidosauria</taxon>
        <taxon>Squamata</taxon>
        <taxon>Bifurcata</taxon>
        <taxon>Unidentata</taxon>
        <taxon>Episquamata</taxon>
        <taxon>Laterata</taxon>
        <taxon>Teiioidea</taxon>
        <taxon>Teiidae</taxon>
        <taxon>Salvator</taxon>
    </lineage>
</organism>
<evidence type="ECO:0000256" key="10">
    <source>
        <dbReference type="RuleBase" id="RU000688"/>
    </source>
</evidence>
<feature type="transmembrane region" description="Helical" evidence="11">
    <location>
        <begin position="147"/>
        <end position="165"/>
    </location>
</feature>
<dbReference type="InterPro" id="IPR026234">
    <property type="entry name" value="MRGPCRFAMILY"/>
</dbReference>
<dbReference type="SUPFAM" id="SSF81321">
    <property type="entry name" value="Family A G protein-coupled receptor-like"/>
    <property type="match status" value="1"/>
</dbReference>
<accession>A0A8D0BKJ9</accession>
<keyword evidence="5 10" id="KW-0297">G-protein coupled receptor</keyword>
<dbReference type="GO" id="GO:0004930">
    <property type="term" value="F:G protein-coupled receptor activity"/>
    <property type="evidence" value="ECO:0007669"/>
    <property type="project" value="UniProtKB-KW"/>
</dbReference>
<evidence type="ECO:0000256" key="3">
    <source>
        <dbReference type="ARBA" id="ARBA00022692"/>
    </source>
</evidence>
<comment type="subcellular location">
    <subcellularLocation>
        <location evidence="1">Cell membrane</location>
        <topology evidence="1">Multi-pass membrane protein</topology>
    </subcellularLocation>
</comment>
<dbReference type="Proteomes" id="UP000694421">
    <property type="component" value="Unplaced"/>
</dbReference>
<dbReference type="FunFam" id="1.20.1070.10:FF:000193">
    <property type="entry name" value="Mas-related G-protein coupled receptor member E"/>
    <property type="match status" value="1"/>
</dbReference>
<evidence type="ECO:0000256" key="6">
    <source>
        <dbReference type="ARBA" id="ARBA00023136"/>
    </source>
</evidence>
<dbReference type="GeneTree" id="ENSGT01030000234639"/>
<evidence type="ECO:0000256" key="4">
    <source>
        <dbReference type="ARBA" id="ARBA00022989"/>
    </source>
</evidence>
<reference evidence="13" key="1">
    <citation type="submission" date="2025-08" db="UniProtKB">
        <authorList>
            <consortium name="Ensembl"/>
        </authorList>
    </citation>
    <scope>IDENTIFICATION</scope>
</reference>
<dbReference type="Ensembl" id="ENSSMRT00000010019.1">
    <property type="protein sequence ID" value="ENSSMRP00000008580.1"/>
    <property type="gene ID" value="ENSSMRG00000006867.1"/>
</dbReference>
<keyword evidence="2" id="KW-1003">Cell membrane</keyword>
<sequence>QGAALNSNKAVSIFLNWSNQASLNQTNPKCCDYFRTILSIFAMLICGFGILGNGMVIWLLGFFMKRKSFTTYILNLAIADFCFLVVTVSSFIYYFFAEVSTVIELLFHYTNCMMFTATQFLLTVISVDRCVCVFFPLWHRCHRPTHLSANICALLWIISFLPSGIDFILDINAEQRNYRITDYLVPVNGFLCFPLMVISGLMIFSKICYKSKQRRKRKLLITILITVLFFSIFCFPVSVILLTFVLFGHLPHSATVSPLCACINSSINPLIYYLVGRPTQRRSNKSMKAILQKLFTEEEICQNQKTGCKTWDYPGTML</sequence>
<keyword evidence="3 10" id="KW-0812">Transmembrane</keyword>
<evidence type="ECO:0000256" key="9">
    <source>
        <dbReference type="ARBA" id="ARBA00061394"/>
    </source>
</evidence>
<evidence type="ECO:0000256" key="1">
    <source>
        <dbReference type="ARBA" id="ARBA00004651"/>
    </source>
</evidence>
<evidence type="ECO:0000256" key="2">
    <source>
        <dbReference type="ARBA" id="ARBA00022475"/>
    </source>
</evidence>
<evidence type="ECO:0000256" key="5">
    <source>
        <dbReference type="ARBA" id="ARBA00023040"/>
    </source>
</evidence>
<feature type="transmembrane region" description="Helical" evidence="11">
    <location>
        <begin position="116"/>
        <end position="135"/>
    </location>
</feature>
<dbReference type="Pfam" id="PF00001">
    <property type="entry name" value="7tm_1"/>
    <property type="match status" value="1"/>
</dbReference>
<dbReference type="InterPro" id="IPR017452">
    <property type="entry name" value="GPCR_Rhodpsn_7TM"/>
</dbReference>
<dbReference type="PANTHER" id="PTHR11334:SF68">
    <property type="entry name" value="G-PROTEIN COUPLED RECEPTORS FAMILY 1 PROFILE DOMAIN-CONTAINING PROTEIN-RELATED"/>
    <property type="match status" value="1"/>
</dbReference>
<keyword evidence="6 11" id="KW-0472">Membrane</keyword>
<name>A0A8D0BKJ9_SALMN</name>
<reference evidence="13" key="2">
    <citation type="submission" date="2025-09" db="UniProtKB">
        <authorList>
            <consortium name="Ensembl"/>
        </authorList>
    </citation>
    <scope>IDENTIFICATION</scope>
</reference>
<keyword evidence="4 11" id="KW-1133">Transmembrane helix</keyword>
<dbReference type="AlphaFoldDB" id="A0A8D0BKJ9"/>
<keyword evidence="7 10" id="KW-0675">Receptor</keyword>
<dbReference type="PROSITE" id="PS50262">
    <property type="entry name" value="G_PROTEIN_RECEP_F1_2"/>
    <property type="match status" value="1"/>
</dbReference>
<evidence type="ECO:0000259" key="12">
    <source>
        <dbReference type="PROSITE" id="PS50262"/>
    </source>
</evidence>
<dbReference type="GO" id="GO:0005886">
    <property type="term" value="C:plasma membrane"/>
    <property type="evidence" value="ECO:0007669"/>
    <property type="project" value="UniProtKB-SubCell"/>
</dbReference>
<evidence type="ECO:0000256" key="7">
    <source>
        <dbReference type="ARBA" id="ARBA00023170"/>
    </source>
</evidence>
<proteinExistence type="inferred from homology"/>
<evidence type="ECO:0000256" key="11">
    <source>
        <dbReference type="SAM" id="Phobius"/>
    </source>
</evidence>
<protein>
    <recommendedName>
        <fullName evidence="12">G-protein coupled receptors family 1 profile domain-containing protein</fullName>
    </recommendedName>
</protein>
<feature type="transmembrane region" description="Helical" evidence="11">
    <location>
        <begin position="37"/>
        <end position="60"/>
    </location>
</feature>
<feature type="transmembrane region" description="Helical" evidence="11">
    <location>
        <begin position="185"/>
        <end position="207"/>
    </location>
</feature>
<keyword evidence="14" id="KW-1185">Reference proteome</keyword>
<feature type="domain" description="G-protein coupled receptors family 1 profile" evidence="12">
    <location>
        <begin position="52"/>
        <end position="272"/>
    </location>
</feature>
<comment type="similarity">
    <text evidence="9">Belongs to the G-protein coupled receptor 1 family. Mas subfamily.</text>
</comment>
<feature type="transmembrane region" description="Helical" evidence="11">
    <location>
        <begin position="256"/>
        <end position="275"/>
    </location>
</feature>
<feature type="transmembrane region" description="Helical" evidence="11">
    <location>
        <begin position="72"/>
        <end position="96"/>
    </location>
</feature>